<dbReference type="InterPro" id="IPR035566">
    <property type="entry name" value="Ribosomal_protein_bL20_C"/>
</dbReference>
<evidence type="ECO:0000256" key="4">
    <source>
        <dbReference type="ARBA" id="ARBA00035172"/>
    </source>
</evidence>
<dbReference type="GO" id="GO:0003735">
    <property type="term" value="F:structural constituent of ribosome"/>
    <property type="evidence" value="ECO:0007669"/>
    <property type="project" value="InterPro"/>
</dbReference>
<evidence type="ECO:0000256" key="5">
    <source>
        <dbReference type="HAMAP-Rule" id="MF_00382"/>
    </source>
</evidence>
<keyword evidence="5 6" id="KW-0699">rRNA-binding</keyword>
<dbReference type="EMBL" id="MHKE01000013">
    <property type="protein sequence ID" value="OGY83654.1"/>
    <property type="molecule type" value="Genomic_DNA"/>
</dbReference>
<dbReference type="HAMAP" id="MF_00382">
    <property type="entry name" value="Ribosomal_bL20"/>
    <property type="match status" value="1"/>
</dbReference>
<gene>
    <name evidence="5" type="primary">rplT</name>
    <name evidence="7" type="ORF">A2898_05730</name>
</gene>
<evidence type="ECO:0000256" key="6">
    <source>
        <dbReference type="RuleBase" id="RU000560"/>
    </source>
</evidence>
<evidence type="ECO:0000256" key="3">
    <source>
        <dbReference type="ARBA" id="ARBA00023274"/>
    </source>
</evidence>
<evidence type="ECO:0000313" key="7">
    <source>
        <dbReference type="EMBL" id="OGY83654.1"/>
    </source>
</evidence>
<evidence type="ECO:0000256" key="1">
    <source>
        <dbReference type="ARBA" id="ARBA00007698"/>
    </source>
</evidence>
<dbReference type="CDD" id="cd07026">
    <property type="entry name" value="Ribosomal_L20"/>
    <property type="match status" value="1"/>
</dbReference>
<dbReference type="GO" id="GO:0000027">
    <property type="term" value="P:ribosomal large subunit assembly"/>
    <property type="evidence" value="ECO:0007669"/>
    <property type="project" value="UniProtKB-UniRule"/>
</dbReference>
<accession>A0A1G2B3B1</accession>
<dbReference type="Gene3D" id="1.10.1900.20">
    <property type="entry name" value="Ribosomal protein L20"/>
    <property type="match status" value="1"/>
</dbReference>
<keyword evidence="5 6" id="KW-0694">RNA-binding</keyword>
<evidence type="ECO:0000313" key="8">
    <source>
        <dbReference type="Proteomes" id="UP000179164"/>
    </source>
</evidence>
<keyword evidence="3 5" id="KW-0687">Ribonucleoprotein</keyword>
<dbReference type="Pfam" id="PF00453">
    <property type="entry name" value="Ribosomal_L20"/>
    <property type="match status" value="1"/>
</dbReference>
<proteinExistence type="inferred from homology"/>
<dbReference type="STRING" id="1798543.A2898_05730"/>
<dbReference type="FunFam" id="1.10.1900.20:FF:000001">
    <property type="entry name" value="50S ribosomal protein L20"/>
    <property type="match status" value="1"/>
</dbReference>
<evidence type="ECO:0000256" key="2">
    <source>
        <dbReference type="ARBA" id="ARBA00022980"/>
    </source>
</evidence>
<dbReference type="GO" id="GO:0019843">
    <property type="term" value="F:rRNA binding"/>
    <property type="evidence" value="ECO:0007669"/>
    <property type="project" value="UniProtKB-UniRule"/>
</dbReference>
<dbReference type="PRINTS" id="PR00062">
    <property type="entry name" value="RIBOSOMALL20"/>
</dbReference>
<dbReference type="GO" id="GO:0006412">
    <property type="term" value="P:translation"/>
    <property type="evidence" value="ECO:0007669"/>
    <property type="project" value="InterPro"/>
</dbReference>
<name>A0A1G2B3B1_9BACT</name>
<dbReference type="GO" id="GO:0005840">
    <property type="term" value="C:ribosome"/>
    <property type="evidence" value="ECO:0007669"/>
    <property type="project" value="UniProtKB-KW"/>
</dbReference>
<comment type="caution">
    <text evidence="7">The sequence shown here is derived from an EMBL/GenBank/DDBJ whole genome shotgun (WGS) entry which is preliminary data.</text>
</comment>
<dbReference type="PANTHER" id="PTHR10986">
    <property type="entry name" value="39S RIBOSOMAL PROTEIN L20"/>
    <property type="match status" value="1"/>
</dbReference>
<comment type="similarity">
    <text evidence="1 5 6">Belongs to the bacterial ribosomal protein bL20 family.</text>
</comment>
<dbReference type="GO" id="GO:1990904">
    <property type="term" value="C:ribonucleoprotein complex"/>
    <property type="evidence" value="ECO:0007669"/>
    <property type="project" value="UniProtKB-KW"/>
</dbReference>
<comment type="function">
    <text evidence="5 6">Binds directly to 23S ribosomal RNA and is necessary for the in vitro assembly process of the 50S ribosomal subunit. It is not involved in the protein synthesizing functions of that subunit.</text>
</comment>
<protein>
    <recommendedName>
        <fullName evidence="4 5">Large ribosomal subunit protein bL20</fullName>
    </recommendedName>
</protein>
<dbReference type="NCBIfam" id="TIGR01032">
    <property type="entry name" value="rplT_bact"/>
    <property type="match status" value="1"/>
</dbReference>
<reference evidence="7 8" key="1">
    <citation type="journal article" date="2016" name="Nat. Commun.">
        <title>Thousands of microbial genomes shed light on interconnected biogeochemical processes in an aquifer system.</title>
        <authorList>
            <person name="Anantharaman K."/>
            <person name="Brown C.T."/>
            <person name="Hug L.A."/>
            <person name="Sharon I."/>
            <person name="Castelle C.J."/>
            <person name="Probst A.J."/>
            <person name="Thomas B.C."/>
            <person name="Singh A."/>
            <person name="Wilkins M.J."/>
            <person name="Karaoz U."/>
            <person name="Brodie E.L."/>
            <person name="Williams K.H."/>
            <person name="Hubbard S.S."/>
            <person name="Banfield J.F."/>
        </authorList>
    </citation>
    <scope>NUCLEOTIDE SEQUENCE [LARGE SCALE GENOMIC DNA]</scope>
</reference>
<sequence length="114" mass="13310">MRVKRGTIRARKRSRLLNRAKGFRWGRKNIPRLAKVAVLKAGVHAYRDRRRKRRDFHQLWNIQINAAARVNGTKYSQLLNLLKRSNISLNRKMLAELAESHPKVFTAVVAQAQK</sequence>
<dbReference type="Proteomes" id="UP000179164">
    <property type="component" value="Unassembled WGS sequence"/>
</dbReference>
<dbReference type="SUPFAM" id="SSF74731">
    <property type="entry name" value="Ribosomal protein L20"/>
    <property type="match status" value="1"/>
</dbReference>
<keyword evidence="2 5" id="KW-0689">Ribosomal protein</keyword>
<dbReference type="Gene3D" id="6.10.160.10">
    <property type="match status" value="1"/>
</dbReference>
<organism evidence="7 8">
    <name type="scientific">Candidatus Kerfeldbacteria bacterium RIFCSPLOWO2_01_FULL_48_11</name>
    <dbReference type="NCBI Taxonomy" id="1798543"/>
    <lineage>
        <taxon>Bacteria</taxon>
        <taxon>Candidatus Kerfeldiibacteriota</taxon>
    </lineage>
</organism>
<dbReference type="AlphaFoldDB" id="A0A1G2B3B1"/>
<dbReference type="InterPro" id="IPR005813">
    <property type="entry name" value="Ribosomal_bL20"/>
</dbReference>